<keyword evidence="5" id="KW-1185">Reference proteome</keyword>
<proteinExistence type="predicted"/>
<sequence length="350" mass="35774">MGTPELVALMLADGRLPTGGHTQSAGLEPAVRAGLGADGKQLHEVPAYARDRLRTVTRVDAAVAVVARHVVLTTPKPASRADWSTPPSPNRETWSPNHNPNSRLDADGLEAAEPPGGRPGRLGRSDELGAPGGPVRLGGPHGLGAPGGPVRLGGPHGLGGLGGPVRLGGPHELGAPGGPVRLGGPDGLGATGAPGSPGGLGGLGVVERAWAGRTSSHVVRGVVRRQGRLLVRLAGRVWPGVMEYLPADGEIARPVALGVVAAVTGLSAEQLARVVAYDDAQTVVSASMKLLPVDPAEAATWLAALHDDIEELVAEVAPLTDVDKIPAYAAPLIDIHAQKHVTERMRLFHA</sequence>
<evidence type="ECO:0000256" key="1">
    <source>
        <dbReference type="ARBA" id="ARBA00022988"/>
    </source>
</evidence>
<feature type="compositionally biased region" description="Gly residues" evidence="3">
    <location>
        <begin position="130"/>
        <end position="166"/>
    </location>
</feature>
<organism evidence="4 5">
    <name type="scientific">Kribbella pratensis</name>
    <dbReference type="NCBI Taxonomy" id="2512112"/>
    <lineage>
        <taxon>Bacteria</taxon>
        <taxon>Bacillati</taxon>
        <taxon>Actinomycetota</taxon>
        <taxon>Actinomycetes</taxon>
        <taxon>Propionibacteriales</taxon>
        <taxon>Kribbellaceae</taxon>
        <taxon>Kribbella</taxon>
    </lineage>
</organism>
<dbReference type="Pfam" id="PF01730">
    <property type="entry name" value="UreF"/>
    <property type="match status" value="1"/>
</dbReference>
<feature type="region of interest" description="Disordered" evidence="3">
    <location>
        <begin position="77"/>
        <end position="196"/>
    </location>
</feature>
<keyword evidence="2" id="KW-0143">Chaperone</keyword>
<comment type="caution">
    <text evidence="4">The sequence shown here is derived from an EMBL/GenBank/DDBJ whole genome shotgun (WGS) entry which is preliminary data.</text>
</comment>
<dbReference type="PANTHER" id="PTHR33620:SF1">
    <property type="entry name" value="UREASE ACCESSORY PROTEIN F"/>
    <property type="match status" value="1"/>
</dbReference>
<accession>A0A4R8CJI5</accession>
<evidence type="ECO:0000256" key="3">
    <source>
        <dbReference type="SAM" id="MobiDB-lite"/>
    </source>
</evidence>
<dbReference type="AlphaFoldDB" id="A0A4R8CJI5"/>
<feature type="compositionally biased region" description="Gly residues" evidence="3">
    <location>
        <begin position="175"/>
        <end position="196"/>
    </location>
</feature>
<evidence type="ECO:0000313" key="4">
    <source>
        <dbReference type="EMBL" id="TDW76552.1"/>
    </source>
</evidence>
<dbReference type="InterPro" id="IPR038277">
    <property type="entry name" value="UreF_sf"/>
</dbReference>
<dbReference type="EMBL" id="SODP01000001">
    <property type="protein sequence ID" value="TDW76552.1"/>
    <property type="molecule type" value="Genomic_DNA"/>
</dbReference>
<dbReference type="Gene3D" id="1.10.4190.10">
    <property type="entry name" value="Urease accessory protein UreF"/>
    <property type="match status" value="2"/>
</dbReference>
<feature type="compositionally biased region" description="Polar residues" evidence="3">
    <location>
        <begin position="90"/>
        <end position="102"/>
    </location>
</feature>
<evidence type="ECO:0000313" key="5">
    <source>
        <dbReference type="Proteomes" id="UP000295146"/>
    </source>
</evidence>
<evidence type="ECO:0000256" key="2">
    <source>
        <dbReference type="ARBA" id="ARBA00023186"/>
    </source>
</evidence>
<protein>
    <submittedName>
        <fullName evidence="4">UreF protein</fullName>
    </submittedName>
</protein>
<gene>
    <name evidence="4" type="ORF">EV653_1709</name>
</gene>
<reference evidence="4 5" key="1">
    <citation type="submission" date="2019-03" db="EMBL/GenBank/DDBJ databases">
        <title>Genomic Encyclopedia of Type Strains, Phase III (KMG-III): the genomes of soil and plant-associated and newly described type strains.</title>
        <authorList>
            <person name="Whitman W."/>
        </authorList>
    </citation>
    <scope>NUCLEOTIDE SEQUENCE [LARGE SCALE GENOMIC DNA]</scope>
    <source>
        <strain evidence="4 5">VKM Ac-2573</strain>
    </source>
</reference>
<dbReference type="Proteomes" id="UP000295146">
    <property type="component" value="Unassembled WGS sequence"/>
</dbReference>
<name>A0A4R8CJI5_9ACTN</name>
<dbReference type="PANTHER" id="PTHR33620">
    <property type="entry name" value="UREASE ACCESSORY PROTEIN F"/>
    <property type="match status" value="1"/>
</dbReference>
<dbReference type="GO" id="GO:0016151">
    <property type="term" value="F:nickel cation binding"/>
    <property type="evidence" value="ECO:0007669"/>
    <property type="project" value="InterPro"/>
</dbReference>
<dbReference type="InterPro" id="IPR002639">
    <property type="entry name" value="UreF"/>
</dbReference>
<keyword evidence="1" id="KW-0996">Nickel insertion</keyword>